<evidence type="ECO:0000259" key="1">
    <source>
        <dbReference type="Pfam" id="PF14065"/>
    </source>
</evidence>
<dbReference type="Pfam" id="PF14065">
    <property type="entry name" value="Pvc16_N"/>
    <property type="match status" value="1"/>
</dbReference>
<evidence type="ECO:0000313" key="2">
    <source>
        <dbReference type="EMBL" id="WAS91034.1"/>
    </source>
</evidence>
<dbReference type="Proteomes" id="UP001164459">
    <property type="component" value="Chromosome"/>
</dbReference>
<sequence>MILDLDNTIKELIETFAPANSELAGATVSFDLPDAGWRAQLDALTVNCYLYDIRQNMAAATNEPILVQSADQKKRARVRPPARIDCAYCITAWSPALTGAVFEEHRLLSQLLQLFLRFPKIPDEVLQGALVEQMAPFPGIVASQEGVRNLPEFWSALDQKLKPSLNYVITLGMLPDAVPTDAEMVEKPTAITVGVDHR</sequence>
<dbReference type="EMBL" id="CP114040">
    <property type="protein sequence ID" value="WAS91034.1"/>
    <property type="molecule type" value="Genomic_DNA"/>
</dbReference>
<dbReference type="RefSeq" id="WP_269033395.1">
    <property type="nucleotide sequence ID" value="NZ_CP114040.1"/>
</dbReference>
<keyword evidence="3" id="KW-1185">Reference proteome</keyword>
<protein>
    <submittedName>
        <fullName evidence="2">DUF4255 domain-containing protein</fullName>
    </submittedName>
</protein>
<dbReference type="InterPro" id="IPR025351">
    <property type="entry name" value="Pvc16_N"/>
</dbReference>
<reference evidence="2" key="1">
    <citation type="submission" date="2022-11" db="EMBL/GenBank/DDBJ databases">
        <title>Minimal conservation of predation-associated metabolite biosynthetic gene clusters underscores biosynthetic potential of Myxococcota including descriptions for ten novel species: Archangium lansinium sp. nov., Myxococcus landrumus sp. nov., Nannocystis bai.</title>
        <authorList>
            <person name="Ahearne A."/>
            <person name="Stevens C."/>
            <person name="Dowd S."/>
        </authorList>
    </citation>
    <scope>NUCLEOTIDE SEQUENCE</scope>
    <source>
        <strain evidence="2">Fl3</strain>
    </source>
</reference>
<feature type="domain" description="Pvc16 N-terminal" evidence="1">
    <location>
        <begin position="5"/>
        <end position="184"/>
    </location>
</feature>
<organism evidence="2 3">
    <name type="scientific">Nannocystis punicea</name>
    <dbReference type="NCBI Taxonomy" id="2995304"/>
    <lineage>
        <taxon>Bacteria</taxon>
        <taxon>Pseudomonadati</taxon>
        <taxon>Myxococcota</taxon>
        <taxon>Polyangia</taxon>
        <taxon>Nannocystales</taxon>
        <taxon>Nannocystaceae</taxon>
        <taxon>Nannocystis</taxon>
    </lineage>
</organism>
<accession>A0ABY7GVN3</accession>
<evidence type="ECO:0000313" key="3">
    <source>
        <dbReference type="Proteomes" id="UP001164459"/>
    </source>
</evidence>
<gene>
    <name evidence="2" type="ORF">O0S08_33010</name>
</gene>
<proteinExistence type="predicted"/>
<name>A0ABY7GVN3_9BACT</name>